<evidence type="ECO:0000313" key="3">
    <source>
        <dbReference type="Proteomes" id="UP000271162"/>
    </source>
</evidence>
<accession>A0A0N4Y5M5</accession>
<dbReference type="WBParaSite" id="NBR_0001131401-mRNA-1">
    <property type="protein sequence ID" value="NBR_0001131401-mRNA-1"/>
    <property type="gene ID" value="NBR_0001131401"/>
</dbReference>
<dbReference type="InterPro" id="IPR001611">
    <property type="entry name" value="Leu-rich_rpt"/>
</dbReference>
<dbReference type="Proteomes" id="UP000271162">
    <property type="component" value="Unassembled WGS sequence"/>
</dbReference>
<reference evidence="4" key="1">
    <citation type="submission" date="2017-02" db="UniProtKB">
        <authorList>
            <consortium name="WormBaseParasite"/>
        </authorList>
    </citation>
    <scope>IDENTIFICATION</scope>
</reference>
<evidence type="ECO:0000256" key="1">
    <source>
        <dbReference type="SAM" id="MobiDB-lite"/>
    </source>
</evidence>
<dbReference type="STRING" id="27835.A0A0N4Y5M5"/>
<dbReference type="PROSITE" id="PS51450">
    <property type="entry name" value="LRR"/>
    <property type="match status" value="1"/>
</dbReference>
<protein>
    <submittedName>
        <fullName evidence="2 4">Uncharacterized protein</fullName>
    </submittedName>
</protein>
<sequence length="318" mass="34859">MGASGPRRPQGRQQLSAARRETQKNGANREVHTPGGTDSHGSVPPLSRVFVVPVSSCRGNGDGSVAGMCDAAAAAAAATATATTAGRPANLGAYIDRLVETLVMNSTGNQQQQQHHQPQQPHPAHHAQLQCSTAMPSVAVKEELAELPLSYNQINCLENVHRLLKSQSRPDTPTKCEQEESASVRTASVPLTREVLQAHTRRWEEQYRDTWHRRLKRMSAEVLPGGPAHKHLRPASSCTPPAHWPIGKREEAYRNFAPNPPPPPGINFQEHNHSVIHMPSEPLVVPREMLHSRLQWAAADPLKQHRRAQRLAVPPESA</sequence>
<keyword evidence="3" id="KW-1185">Reference proteome</keyword>
<feature type="compositionally biased region" description="Low complexity" evidence="1">
    <location>
        <begin position="110"/>
        <end position="119"/>
    </location>
</feature>
<name>A0A0N4Y5M5_NIPBR</name>
<gene>
    <name evidence="2" type="ORF">NBR_LOCUS11315</name>
</gene>
<evidence type="ECO:0000313" key="2">
    <source>
        <dbReference type="EMBL" id="VDL74904.1"/>
    </source>
</evidence>
<feature type="region of interest" description="Disordered" evidence="1">
    <location>
        <begin position="1"/>
        <end position="45"/>
    </location>
</feature>
<reference evidence="2 3" key="2">
    <citation type="submission" date="2018-11" db="EMBL/GenBank/DDBJ databases">
        <authorList>
            <consortium name="Pathogen Informatics"/>
        </authorList>
    </citation>
    <scope>NUCLEOTIDE SEQUENCE [LARGE SCALE GENOMIC DNA]</scope>
</reference>
<proteinExistence type="predicted"/>
<dbReference type="AlphaFoldDB" id="A0A0N4Y5M5"/>
<dbReference type="OMA" id="KCEREDA"/>
<organism evidence="4">
    <name type="scientific">Nippostrongylus brasiliensis</name>
    <name type="common">Rat hookworm</name>
    <dbReference type="NCBI Taxonomy" id="27835"/>
    <lineage>
        <taxon>Eukaryota</taxon>
        <taxon>Metazoa</taxon>
        <taxon>Ecdysozoa</taxon>
        <taxon>Nematoda</taxon>
        <taxon>Chromadorea</taxon>
        <taxon>Rhabditida</taxon>
        <taxon>Rhabditina</taxon>
        <taxon>Rhabditomorpha</taxon>
        <taxon>Strongyloidea</taxon>
        <taxon>Heligmosomidae</taxon>
        <taxon>Nippostrongylus</taxon>
    </lineage>
</organism>
<dbReference type="EMBL" id="UYSL01020500">
    <property type="protein sequence ID" value="VDL74904.1"/>
    <property type="molecule type" value="Genomic_DNA"/>
</dbReference>
<feature type="region of interest" description="Disordered" evidence="1">
    <location>
        <begin position="224"/>
        <end position="243"/>
    </location>
</feature>
<evidence type="ECO:0000313" key="4">
    <source>
        <dbReference type="WBParaSite" id="NBR_0001131401-mRNA-1"/>
    </source>
</evidence>
<feature type="compositionally biased region" description="Basic and acidic residues" evidence="1">
    <location>
        <begin position="18"/>
        <end position="32"/>
    </location>
</feature>
<feature type="region of interest" description="Disordered" evidence="1">
    <location>
        <begin position="106"/>
        <end position="129"/>
    </location>
</feature>